<dbReference type="Pfam" id="PF02311">
    <property type="entry name" value="AraC_binding"/>
    <property type="match status" value="1"/>
</dbReference>
<dbReference type="PROSITE" id="PS00041">
    <property type="entry name" value="HTH_ARAC_FAMILY_1"/>
    <property type="match status" value="1"/>
</dbReference>
<dbReference type="InterPro" id="IPR037923">
    <property type="entry name" value="HTH-like"/>
</dbReference>
<dbReference type="PANTHER" id="PTHR43280">
    <property type="entry name" value="ARAC-FAMILY TRANSCRIPTIONAL REGULATOR"/>
    <property type="match status" value="1"/>
</dbReference>
<dbReference type="InterPro" id="IPR014710">
    <property type="entry name" value="RmlC-like_jellyroll"/>
</dbReference>
<dbReference type="Pfam" id="PF12833">
    <property type="entry name" value="HTH_18"/>
    <property type="match status" value="1"/>
</dbReference>
<keyword evidence="1" id="KW-0805">Transcription regulation</keyword>
<keyword evidence="3" id="KW-0804">Transcription</keyword>
<dbReference type="Proteomes" id="UP001139450">
    <property type="component" value="Unassembled WGS sequence"/>
</dbReference>
<evidence type="ECO:0000259" key="4">
    <source>
        <dbReference type="PROSITE" id="PS01124"/>
    </source>
</evidence>
<gene>
    <name evidence="5" type="ORF">MUY27_05190</name>
</gene>
<dbReference type="SUPFAM" id="SSF46689">
    <property type="entry name" value="Homeodomain-like"/>
    <property type="match status" value="1"/>
</dbReference>
<dbReference type="SMART" id="SM00342">
    <property type="entry name" value="HTH_ARAC"/>
    <property type="match status" value="1"/>
</dbReference>
<name>A0A9X1X139_9SPHI</name>
<dbReference type="InterPro" id="IPR009057">
    <property type="entry name" value="Homeodomain-like_sf"/>
</dbReference>
<dbReference type="EMBL" id="JALJEJ010000002">
    <property type="protein sequence ID" value="MCJ8209093.1"/>
    <property type="molecule type" value="Genomic_DNA"/>
</dbReference>
<dbReference type="InterPro" id="IPR020449">
    <property type="entry name" value="Tscrpt_reg_AraC-type_HTH"/>
</dbReference>
<evidence type="ECO:0000256" key="1">
    <source>
        <dbReference type="ARBA" id="ARBA00023015"/>
    </source>
</evidence>
<dbReference type="Gene3D" id="1.10.10.60">
    <property type="entry name" value="Homeodomain-like"/>
    <property type="match status" value="1"/>
</dbReference>
<dbReference type="PROSITE" id="PS01124">
    <property type="entry name" value="HTH_ARAC_FAMILY_2"/>
    <property type="match status" value="1"/>
</dbReference>
<dbReference type="InterPro" id="IPR018060">
    <property type="entry name" value="HTH_AraC"/>
</dbReference>
<dbReference type="GO" id="GO:0003700">
    <property type="term" value="F:DNA-binding transcription factor activity"/>
    <property type="evidence" value="ECO:0007669"/>
    <property type="project" value="InterPro"/>
</dbReference>
<evidence type="ECO:0000256" key="2">
    <source>
        <dbReference type="ARBA" id="ARBA00023125"/>
    </source>
</evidence>
<dbReference type="InterPro" id="IPR018062">
    <property type="entry name" value="HTH_AraC-typ_CS"/>
</dbReference>
<organism evidence="5 6">
    <name type="scientific">Mucilaginibacter straminoryzae</name>
    <dbReference type="NCBI Taxonomy" id="2932774"/>
    <lineage>
        <taxon>Bacteria</taxon>
        <taxon>Pseudomonadati</taxon>
        <taxon>Bacteroidota</taxon>
        <taxon>Sphingobacteriia</taxon>
        <taxon>Sphingobacteriales</taxon>
        <taxon>Sphingobacteriaceae</taxon>
        <taxon>Mucilaginibacter</taxon>
    </lineage>
</organism>
<dbReference type="RefSeq" id="WP_245128927.1">
    <property type="nucleotide sequence ID" value="NZ_JALJEJ010000002.1"/>
</dbReference>
<keyword evidence="6" id="KW-1185">Reference proteome</keyword>
<proteinExistence type="predicted"/>
<dbReference type="PRINTS" id="PR00032">
    <property type="entry name" value="HTHARAC"/>
</dbReference>
<accession>A0A9X1X139</accession>
<sequence>MAAIQFFLGDTKQHRTVAGCSIALTHYSGDCGYEEWHAHENSGISLLLNGSHTEDLQHKEYKRVPGDLKFIPAGEQHRCNNYTPGTRKINVDFNEKLIRDLTIKEEHLFNWIPQSVNTKFTLIRLCHELHDSSLQAGASAELLLYQLLDAGTQPSPMASKTPPLWILKLQQLLNDEWDKPISLDELSSKIGVHPVTISRYFPLYFSITLSTYSNRIKVDKALRMIKSTSLPLTRIAYDCGFADQAHFTRTFKAATGYLPNAFRKL</sequence>
<comment type="caution">
    <text evidence="5">The sequence shown here is derived from an EMBL/GenBank/DDBJ whole genome shotgun (WGS) entry which is preliminary data.</text>
</comment>
<dbReference type="PANTHER" id="PTHR43280:SF2">
    <property type="entry name" value="HTH-TYPE TRANSCRIPTIONAL REGULATOR EXSA"/>
    <property type="match status" value="1"/>
</dbReference>
<feature type="domain" description="HTH araC/xylS-type" evidence="4">
    <location>
        <begin position="167"/>
        <end position="265"/>
    </location>
</feature>
<evidence type="ECO:0000256" key="3">
    <source>
        <dbReference type="ARBA" id="ARBA00023163"/>
    </source>
</evidence>
<dbReference type="Gene3D" id="2.60.120.10">
    <property type="entry name" value="Jelly Rolls"/>
    <property type="match status" value="1"/>
</dbReference>
<dbReference type="AlphaFoldDB" id="A0A9X1X139"/>
<keyword evidence="2" id="KW-0238">DNA-binding</keyword>
<reference evidence="5" key="1">
    <citation type="submission" date="2022-04" db="EMBL/GenBank/DDBJ databases">
        <title>Mucilaginibacter sp. RS28 isolated from freshwater.</title>
        <authorList>
            <person name="Ko S.-R."/>
        </authorList>
    </citation>
    <scope>NUCLEOTIDE SEQUENCE</scope>
    <source>
        <strain evidence="5">RS28</strain>
    </source>
</reference>
<dbReference type="GO" id="GO:0043565">
    <property type="term" value="F:sequence-specific DNA binding"/>
    <property type="evidence" value="ECO:0007669"/>
    <property type="project" value="InterPro"/>
</dbReference>
<dbReference type="SUPFAM" id="SSF51215">
    <property type="entry name" value="Regulatory protein AraC"/>
    <property type="match status" value="1"/>
</dbReference>
<evidence type="ECO:0000313" key="5">
    <source>
        <dbReference type="EMBL" id="MCJ8209093.1"/>
    </source>
</evidence>
<protein>
    <submittedName>
        <fullName evidence="5">AraC family transcriptional regulator</fullName>
    </submittedName>
</protein>
<dbReference type="InterPro" id="IPR003313">
    <property type="entry name" value="AraC-bd"/>
</dbReference>
<evidence type="ECO:0000313" key="6">
    <source>
        <dbReference type="Proteomes" id="UP001139450"/>
    </source>
</evidence>